<accession>V9EJX6</accession>
<dbReference type="EMBL" id="ANIZ01002601">
    <property type="protein sequence ID" value="ETI39504.1"/>
    <property type="molecule type" value="Genomic_DNA"/>
</dbReference>
<organism evidence="2 3">
    <name type="scientific">Phytophthora nicotianae P1569</name>
    <dbReference type="NCBI Taxonomy" id="1317065"/>
    <lineage>
        <taxon>Eukaryota</taxon>
        <taxon>Sar</taxon>
        <taxon>Stramenopiles</taxon>
        <taxon>Oomycota</taxon>
        <taxon>Peronosporomycetes</taxon>
        <taxon>Peronosporales</taxon>
        <taxon>Peronosporaceae</taxon>
        <taxon>Phytophthora</taxon>
    </lineage>
</organism>
<proteinExistence type="predicted"/>
<reference evidence="2 3" key="1">
    <citation type="submission" date="2013-11" db="EMBL/GenBank/DDBJ databases">
        <title>The Genome Sequence of Phytophthora parasitica P1569.</title>
        <authorList>
            <consortium name="The Broad Institute Genomics Platform"/>
            <person name="Russ C."/>
            <person name="Tyler B."/>
            <person name="Panabieres F."/>
            <person name="Shan W."/>
            <person name="Tripathy S."/>
            <person name="Grunwald N."/>
            <person name="Machado M."/>
            <person name="Johnson C.S."/>
            <person name="Arredondo F."/>
            <person name="Hong C."/>
            <person name="Coffey M."/>
            <person name="Young S.K."/>
            <person name="Zeng Q."/>
            <person name="Gargeya S."/>
            <person name="Fitzgerald M."/>
            <person name="Abouelleil A."/>
            <person name="Alvarado L."/>
            <person name="Chapman S.B."/>
            <person name="Gainer-Dewar J."/>
            <person name="Goldberg J."/>
            <person name="Griggs A."/>
            <person name="Gujja S."/>
            <person name="Hansen M."/>
            <person name="Howarth C."/>
            <person name="Imamovic A."/>
            <person name="Ireland A."/>
            <person name="Larimer J."/>
            <person name="McCowan C."/>
            <person name="Murphy C."/>
            <person name="Pearson M."/>
            <person name="Poon T.W."/>
            <person name="Priest M."/>
            <person name="Roberts A."/>
            <person name="Saif S."/>
            <person name="Shea T."/>
            <person name="Sykes S."/>
            <person name="Wortman J."/>
            <person name="Nusbaum C."/>
            <person name="Birren B."/>
        </authorList>
    </citation>
    <scope>NUCLEOTIDE SEQUENCE [LARGE SCALE GENOMIC DNA]</scope>
    <source>
        <strain evidence="2 3">P1569</strain>
    </source>
</reference>
<protein>
    <recommendedName>
        <fullName evidence="4">BED-type domain-containing protein</fullName>
    </recommendedName>
</protein>
<evidence type="ECO:0000256" key="1">
    <source>
        <dbReference type="SAM" id="MobiDB-lite"/>
    </source>
</evidence>
<name>V9EJX6_PHYNI</name>
<gene>
    <name evidence="2" type="ORF">F443_14906</name>
</gene>
<comment type="caution">
    <text evidence="2">The sequence shown here is derived from an EMBL/GenBank/DDBJ whole genome shotgun (WGS) entry which is preliminary data.</text>
</comment>
<dbReference type="Proteomes" id="UP000018721">
    <property type="component" value="Unassembled WGS sequence"/>
</dbReference>
<dbReference type="OrthoDB" id="88812at2759"/>
<evidence type="ECO:0008006" key="4">
    <source>
        <dbReference type="Google" id="ProtNLM"/>
    </source>
</evidence>
<dbReference type="HOGENOM" id="CLU_1520779_0_0_1"/>
<evidence type="ECO:0000313" key="3">
    <source>
        <dbReference type="Proteomes" id="UP000018721"/>
    </source>
</evidence>
<evidence type="ECO:0000313" key="2">
    <source>
        <dbReference type="EMBL" id="ETI39504.1"/>
    </source>
</evidence>
<keyword evidence="3" id="KW-1185">Reference proteome</keyword>
<feature type="region of interest" description="Disordered" evidence="1">
    <location>
        <begin position="27"/>
        <end position="61"/>
    </location>
</feature>
<sequence>MTTSTPITKTSFLPIGSGLAYPMSSVLSAQESQQTKDDHVTSRAPRVINQRPPPHHGGRQKDDAWRLVEVDHDDTVWCLLCGQLIHTQGRNHIARVRHHVNQKVLELPAQPKITDTFKPALQPNALKEFQESFAEWVFSTGMPFYKVKHKSLLKALKLLNPSVQLPSGFQLSTSFWD</sequence>
<dbReference type="AlphaFoldDB" id="V9EJX6"/>